<dbReference type="Proteomes" id="UP000662818">
    <property type="component" value="Chromosome"/>
</dbReference>
<proteinExistence type="predicted"/>
<reference evidence="8 10" key="2">
    <citation type="submission" date="2020-07" db="EMBL/GenBank/DDBJ databases">
        <title>Sequencing the genomes of 1000 actinobacteria strains.</title>
        <authorList>
            <person name="Klenk H.-P."/>
        </authorList>
    </citation>
    <scope>NUCLEOTIDE SEQUENCE [LARGE SCALE GENOMIC DNA]</scope>
    <source>
        <strain evidence="8 10">DSM 15131</strain>
    </source>
</reference>
<name>A0A7Y9ZFF4_9ACTN</name>
<keyword evidence="5" id="KW-0411">Iron-sulfur</keyword>
<reference evidence="9 11" key="1">
    <citation type="submission" date="2017-06" db="EMBL/GenBank/DDBJ databases">
        <title>Complete Genome Sequence of the Soil Carbazole-Degrading Bacterium Nocardioides aromaticivorans IC177.</title>
        <authorList>
            <person name="Vejarano F."/>
            <person name="Suzuki-Minakuchi C."/>
            <person name="Ohtsubo Y."/>
            <person name="Tsuda M."/>
            <person name="Okada K."/>
            <person name="Nojiri H."/>
        </authorList>
    </citation>
    <scope>NUCLEOTIDE SEQUENCE [LARGE SCALE GENOMIC DNA]</scope>
    <source>
        <strain evidence="9 11">IC177</strain>
    </source>
</reference>
<dbReference type="PANTHER" id="PTHR40562">
    <property type="match status" value="1"/>
</dbReference>
<dbReference type="GO" id="GO:0004497">
    <property type="term" value="F:monooxygenase activity"/>
    <property type="evidence" value="ECO:0007669"/>
    <property type="project" value="UniProtKB-ARBA"/>
</dbReference>
<evidence type="ECO:0000256" key="1">
    <source>
        <dbReference type="ARBA" id="ARBA00022714"/>
    </source>
</evidence>
<evidence type="ECO:0000259" key="7">
    <source>
        <dbReference type="PROSITE" id="PS51296"/>
    </source>
</evidence>
<feature type="domain" description="Rieske" evidence="7">
    <location>
        <begin position="13"/>
        <end position="116"/>
    </location>
</feature>
<dbReference type="GO" id="GO:0051537">
    <property type="term" value="F:2 iron, 2 sulfur cluster binding"/>
    <property type="evidence" value="ECO:0007669"/>
    <property type="project" value="UniProtKB-KW"/>
</dbReference>
<keyword evidence="11" id="KW-1185">Reference proteome</keyword>
<evidence type="ECO:0000313" key="11">
    <source>
        <dbReference type="Proteomes" id="UP000662818"/>
    </source>
</evidence>
<dbReference type="RefSeq" id="WP_036551001.1">
    <property type="nucleotide sequence ID" value="NZ_CP022295.1"/>
</dbReference>
<evidence type="ECO:0000313" key="9">
    <source>
        <dbReference type="EMBL" id="QSR27977.1"/>
    </source>
</evidence>
<dbReference type="InterPro" id="IPR012748">
    <property type="entry name" value="Rieske-like_NirD"/>
</dbReference>
<keyword evidence="6" id="KW-0534">Nitrate assimilation</keyword>
<keyword evidence="1" id="KW-0001">2Fe-2S</keyword>
<organism evidence="8 10">
    <name type="scientific">Nocardioides aromaticivorans</name>
    <dbReference type="NCBI Taxonomy" id="200618"/>
    <lineage>
        <taxon>Bacteria</taxon>
        <taxon>Bacillati</taxon>
        <taxon>Actinomycetota</taxon>
        <taxon>Actinomycetes</taxon>
        <taxon>Propionibacteriales</taxon>
        <taxon>Nocardioidaceae</taxon>
        <taxon>Nocardioides</taxon>
    </lineage>
</organism>
<dbReference type="PANTHER" id="PTHR40562:SF1">
    <property type="entry name" value="NITRITE REDUCTASE (NADH) SMALL SUBUNIT"/>
    <property type="match status" value="1"/>
</dbReference>
<dbReference type="EMBL" id="CP022295">
    <property type="protein sequence ID" value="QSR27977.1"/>
    <property type="molecule type" value="Genomic_DNA"/>
</dbReference>
<dbReference type="AlphaFoldDB" id="A0A7Y9ZFF4"/>
<dbReference type="InterPro" id="IPR036922">
    <property type="entry name" value="Rieske_2Fe-2S_sf"/>
</dbReference>
<evidence type="ECO:0000256" key="3">
    <source>
        <dbReference type="ARBA" id="ARBA00023002"/>
    </source>
</evidence>
<evidence type="ECO:0000313" key="10">
    <source>
        <dbReference type="Proteomes" id="UP000562045"/>
    </source>
</evidence>
<evidence type="ECO:0000256" key="2">
    <source>
        <dbReference type="ARBA" id="ARBA00022723"/>
    </source>
</evidence>
<evidence type="ECO:0000256" key="4">
    <source>
        <dbReference type="ARBA" id="ARBA00023004"/>
    </source>
</evidence>
<dbReference type="PROSITE" id="PS51300">
    <property type="entry name" value="NIRD"/>
    <property type="match status" value="1"/>
</dbReference>
<dbReference type="InterPro" id="IPR017941">
    <property type="entry name" value="Rieske_2Fe-2S"/>
</dbReference>
<dbReference type="GO" id="GO:0106316">
    <property type="term" value="F:nitrite reductase (NADH) activity"/>
    <property type="evidence" value="ECO:0007669"/>
    <property type="project" value="UniProtKB-EC"/>
</dbReference>
<accession>A0A7Y9ZFF4</accession>
<keyword evidence="4" id="KW-0408">Iron</keyword>
<dbReference type="InterPro" id="IPR017881">
    <property type="entry name" value="NirD"/>
</dbReference>
<dbReference type="GO" id="GO:0016705">
    <property type="term" value="F:oxidoreductase activity, acting on paired donors, with incorporation or reduction of molecular oxygen"/>
    <property type="evidence" value="ECO:0007669"/>
    <property type="project" value="UniProtKB-ARBA"/>
</dbReference>
<dbReference type="CDD" id="cd03529">
    <property type="entry name" value="Rieske_NirD"/>
    <property type="match status" value="1"/>
</dbReference>
<dbReference type="EC" id="1.7.1.15" evidence="8"/>
<dbReference type="SUPFAM" id="SSF50022">
    <property type="entry name" value="ISP domain"/>
    <property type="match status" value="1"/>
</dbReference>
<gene>
    <name evidence="9" type="primary">nirD</name>
    <name evidence="8" type="ORF">BJ993_001096</name>
    <name evidence="9" type="ORF">CFH99_20345</name>
</gene>
<dbReference type="GO" id="GO:0046872">
    <property type="term" value="F:metal ion binding"/>
    <property type="evidence" value="ECO:0007669"/>
    <property type="project" value="UniProtKB-KW"/>
</dbReference>
<evidence type="ECO:0000256" key="5">
    <source>
        <dbReference type="ARBA" id="ARBA00023014"/>
    </source>
</evidence>
<dbReference type="GO" id="GO:0042128">
    <property type="term" value="P:nitrate assimilation"/>
    <property type="evidence" value="ECO:0007669"/>
    <property type="project" value="UniProtKB-KW"/>
</dbReference>
<dbReference type="EMBL" id="JACBZM010000001">
    <property type="protein sequence ID" value="NYI44016.1"/>
    <property type="molecule type" value="Genomic_DNA"/>
</dbReference>
<evidence type="ECO:0000313" key="8">
    <source>
        <dbReference type="EMBL" id="NYI44016.1"/>
    </source>
</evidence>
<keyword evidence="2" id="KW-0479">Metal-binding</keyword>
<keyword evidence="3 8" id="KW-0560">Oxidoreductase</keyword>
<sequence length="124" mass="13369">MTGRPGHRAAEEWQPVCRMAELEVDRGVTALVHGQAIAIFRTGDDAVYALGNHDPFARHTAGGISRGIVGRRGETPFVASVAHRHAFDLRNGRCLDDHHVTVPAYDVKVVEGVVLIGSRKVPAA</sequence>
<dbReference type="Pfam" id="PF13806">
    <property type="entry name" value="Rieske_2"/>
    <property type="match status" value="1"/>
</dbReference>
<dbReference type="NCBIfam" id="TIGR02378">
    <property type="entry name" value="nirD_assim_sml"/>
    <property type="match status" value="1"/>
</dbReference>
<evidence type="ECO:0000256" key="6">
    <source>
        <dbReference type="ARBA" id="ARBA00023063"/>
    </source>
</evidence>
<dbReference type="PROSITE" id="PS51296">
    <property type="entry name" value="RIESKE"/>
    <property type="match status" value="1"/>
</dbReference>
<dbReference type="Proteomes" id="UP000562045">
    <property type="component" value="Unassembled WGS sequence"/>
</dbReference>
<dbReference type="Gene3D" id="2.102.10.10">
    <property type="entry name" value="Rieske [2Fe-2S] iron-sulphur domain"/>
    <property type="match status" value="1"/>
</dbReference>
<protein>
    <submittedName>
        <fullName evidence="8">Nitrite reductase (NADH) small subunit</fullName>
        <ecNumber evidence="8">1.7.1.15</ecNumber>
    </submittedName>
    <submittedName>
        <fullName evidence="9">Nitrite reductase small subunit</fullName>
    </submittedName>
</protein>